<keyword evidence="7" id="KW-0249">Electron transport</keyword>
<keyword evidence="6" id="KW-0288">FMN</keyword>
<evidence type="ECO:0000256" key="5">
    <source>
        <dbReference type="ARBA" id="ARBA00022630"/>
    </source>
</evidence>
<comment type="caution">
    <text evidence="9">The sequence shown here is derived from an EMBL/GenBank/DDBJ whole genome shotgun (WGS) entry which is preliminary data.</text>
</comment>
<reference evidence="10" key="1">
    <citation type="submission" date="2017-11" db="EMBL/GenBank/DDBJ databases">
        <authorList>
            <person name="Zhu W."/>
        </authorList>
    </citation>
    <scope>NUCLEOTIDE SEQUENCE [LARGE SCALE GENOMIC DNA]</scope>
    <source>
        <strain evidence="10">CAU 1051</strain>
    </source>
</reference>
<keyword evidence="4" id="KW-0813">Transport</keyword>
<comment type="cofactor">
    <cofactor evidence="1">
        <name>FMN</name>
        <dbReference type="ChEBI" id="CHEBI:58210"/>
    </cofactor>
</comment>
<dbReference type="SUPFAM" id="SSF52218">
    <property type="entry name" value="Flavoproteins"/>
    <property type="match status" value="1"/>
</dbReference>
<sequence length="156" mass="17771">MSKILMLYASATGNTELMAKAMVNHLRNNNQDVVVKMFDYDEIEVEQLENYDGILFGVYTWVGGDLPFEVEDFYDELDGVNIKRKPFAVFGSADSFYDEYGTALDIMYERFEKLGAVMVPEKLVVDLGPNQEDLKKCEQLADRLSMLISGKELNVK</sequence>
<dbReference type="InterPro" id="IPR008254">
    <property type="entry name" value="Flavodoxin/NO_synth"/>
</dbReference>
<evidence type="ECO:0000256" key="2">
    <source>
        <dbReference type="ARBA" id="ARBA00003297"/>
    </source>
</evidence>
<gene>
    <name evidence="9" type="ORF">CWR45_17760</name>
</gene>
<evidence type="ECO:0000256" key="7">
    <source>
        <dbReference type="ARBA" id="ARBA00022982"/>
    </source>
</evidence>
<dbReference type="Gene3D" id="3.40.50.360">
    <property type="match status" value="1"/>
</dbReference>
<evidence type="ECO:0000256" key="1">
    <source>
        <dbReference type="ARBA" id="ARBA00001917"/>
    </source>
</evidence>
<keyword evidence="10" id="KW-1185">Reference proteome</keyword>
<dbReference type="OrthoDB" id="9790745at2"/>
<dbReference type="GO" id="GO:0010181">
    <property type="term" value="F:FMN binding"/>
    <property type="evidence" value="ECO:0007669"/>
    <property type="project" value="InterPro"/>
</dbReference>
<dbReference type="InterPro" id="IPR029039">
    <property type="entry name" value="Flavoprotein-like_sf"/>
</dbReference>
<comment type="similarity">
    <text evidence="3">Belongs to the flavodoxin family.</text>
</comment>
<comment type="function">
    <text evidence="2">Low-potential electron donor to a number of redox enzymes.</text>
</comment>
<dbReference type="AlphaFoldDB" id="A0A3D8PHS2"/>
<dbReference type="EMBL" id="PIOD01000025">
    <property type="protein sequence ID" value="RDW15620.1"/>
    <property type="molecule type" value="Genomic_DNA"/>
</dbReference>
<dbReference type="Proteomes" id="UP000256520">
    <property type="component" value="Unassembled WGS sequence"/>
</dbReference>
<evidence type="ECO:0000256" key="3">
    <source>
        <dbReference type="ARBA" id="ARBA00005267"/>
    </source>
</evidence>
<evidence type="ECO:0000313" key="10">
    <source>
        <dbReference type="Proteomes" id="UP000256520"/>
    </source>
</evidence>
<proteinExistence type="inferred from homology"/>
<organism evidence="9 10">
    <name type="scientific">Oceanobacillus chungangensis</name>
    <dbReference type="NCBI Taxonomy" id="1229152"/>
    <lineage>
        <taxon>Bacteria</taxon>
        <taxon>Bacillati</taxon>
        <taxon>Bacillota</taxon>
        <taxon>Bacilli</taxon>
        <taxon>Bacillales</taxon>
        <taxon>Bacillaceae</taxon>
        <taxon>Oceanobacillus</taxon>
    </lineage>
</organism>
<dbReference type="GO" id="GO:0016651">
    <property type="term" value="F:oxidoreductase activity, acting on NAD(P)H"/>
    <property type="evidence" value="ECO:0007669"/>
    <property type="project" value="UniProtKB-ARBA"/>
</dbReference>
<dbReference type="PANTHER" id="PTHR42809">
    <property type="entry name" value="FLAVODOXIN 2"/>
    <property type="match status" value="1"/>
</dbReference>
<evidence type="ECO:0000256" key="6">
    <source>
        <dbReference type="ARBA" id="ARBA00022643"/>
    </source>
</evidence>
<dbReference type="RefSeq" id="WP_115751182.1">
    <property type="nucleotide sequence ID" value="NZ_PIOD01000025.1"/>
</dbReference>
<accession>A0A3D8PHS2</accession>
<name>A0A3D8PHS2_9BACI</name>
<dbReference type="InterPro" id="IPR050619">
    <property type="entry name" value="Flavodoxin"/>
</dbReference>
<dbReference type="Pfam" id="PF00258">
    <property type="entry name" value="Flavodoxin_1"/>
    <property type="match status" value="1"/>
</dbReference>
<protein>
    <submittedName>
        <fullName evidence="9">Flavodoxin</fullName>
    </submittedName>
</protein>
<keyword evidence="5" id="KW-0285">Flavoprotein</keyword>
<dbReference type="NCBIfam" id="NF005216">
    <property type="entry name" value="PRK06703.1"/>
    <property type="match status" value="1"/>
</dbReference>
<evidence type="ECO:0000256" key="4">
    <source>
        <dbReference type="ARBA" id="ARBA00022448"/>
    </source>
</evidence>
<dbReference type="PANTHER" id="PTHR42809:SF1">
    <property type="entry name" value="FLAVODOXIN 1"/>
    <property type="match status" value="1"/>
</dbReference>
<dbReference type="NCBIfam" id="NF005246">
    <property type="entry name" value="PRK06756.1"/>
    <property type="match status" value="1"/>
</dbReference>
<dbReference type="PROSITE" id="PS50902">
    <property type="entry name" value="FLAVODOXIN_LIKE"/>
    <property type="match status" value="1"/>
</dbReference>
<evidence type="ECO:0000259" key="8">
    <source>
        <dbReference type="PROSITE" id="PS50902"/>
    </source>
</evidence>
<feature type="domain" description="Flavodoxin-like" evidence="8">
    <location>
        <begin position="4"/>
        <end position="145"/>
    </location>
</feature>
<evidence type="ECO:0000313" key="9">
    <source>
        <dbReference type="EMBL" id="RDW15620.1"/>
    </source>
</evidence>